<protein>
    <submittedName>
        <fullName evidence="1">Uncharacterized protein</fullName>
    </submittedName>
</protein>
<proteinExistence type="predicted"/>
<reference evidence="1 2" key="1">
    <citation type="submission" date="2018-07" db="EMBL/GenBank/DDBJ databases">
        <title>Parabacteroides acidifaciens nov. sp., isolated from human feces.</title>
        <authorList>
            <person name="Wang Y.J."/>
        </authorList>
    </citation>
    <scope>NUCLEOTIDE SEQUENCE [LARGE SCALE GENOMIC DNA]</scope>
    <source>
        <strain evidence="1 2">426-9</strain>
    </source>
</reference>
<organism evidence="1 2">
    <name type="scientific">Parabacteroides acidifaciens</name>
    <dbReference type="NCBI Taxonomy" id="2290935"/>
    <lineage>
        <taxon>Bacteria</taxon>
        <taxon>Pseudomonadati</taxon>
        <taxon>Bacteroidota</taxon>
        <taxon>Bacteroidia</taxon>
        <taxon>Bacteroidales</taxon>
        <taxon>Tannerellaceae</taxon>
        <taxon>Parabacteroides</taxon>
    </lineage>
</organism>
<name>A0A3D8HDQ7_9BACT</name>
<evidence type="ECO:0000313" key="1">
    <source>
        <dbReference type="EMBL" id="RDU49086.1"/>
    </source>
</evidence>
<comment type="caution">
    <text evidence="1">The sequence shown here is derived from an EMBL/GenBank/DDBJ whole genome shotgun (WGS) entry which is preliminary data.</text>
</comment>
<sequence length="78" mass="9079">MVLNVIIGNKNKNKNESPRAPVPYFSAPVPYFFGQGRFFFGREQKKRVKATHHRGSYFMFNRSLAVNNQKEPIIILHV</sequence>
<evidence type="ECO:0000313" key="2">
    <source>
        <dbReference type="Proteomes" id="UP000256321"/>
    </source>
</evidence>
<dbReference type="EMBL" id="QREV01000023">
    <property type="protein sequence ID" value="RDU49086.1"/>
    <property type="molecule type" value="Genomic_DNA"/>
</dbReference>
<dbReference type="Proteomes" id="UP000256321">
    <property type="component" value="Unassembled WGS sequence"/>
</dbReference>
<accession>A0A3D8HDQ7</accession>
<gene>
    <name evidence="1" type="ORF">DWU89_10995</name>
</gene>
<dbReference type="AlphaFoldDB" id="A0A3D8HDQ7"/>